<accession>A0A3M8L9I9</accession>
<evidence type="ECO:0000259" key="1">
    <source>
        <dbReference type="Pfam" id="PF03976"/>
    </source>
</evidence>
<name>A0A3M8L9I9_9MICO</name>
<gene>
    <name evidence="2" type="ORF">EEJ31_09290</name>
</gene>
<comment type="caution">
    <text evidence="2">The sequence shown here is derived from an EMBL/GenBank/DDBJ whole genome shotgun (WGS) entry which is preliminary data.</text>
</comment>
<keyword evidence="2" id="KW-0808">Transferase</keyword>
<evidence type="ECO:0000313" key="2">
    <source>
        <dbReference type="EMBL" id="RNE62106.1"/>
    </source>
</evidence>
<protein>
    <submittedName>
        <fullName evidence="2">Polyphosphate kinase 2 family protein</fullName>
    </submittedName>
</protein>
<dbReference type="NCBIfam" id="TIGR03709">
    <property type="entry name" value="PPK2_rel_1"/>
    <property type="match status" value="1"/>
</dbReference>
<dbReference type="OrthoDB" id="9775224at2"/>
<dbReference type="InterPro" id="IPR022300">
    <property type="entry name" value="PPK2-rel_1"/>
</dbReference>
<dbReference type="Pfam" id="PF03976">
    <property type="entry name" value="PPK2"/>
    <property type="match status" value="1"/>
</dbReference>
<reference evidence="2 3" key="1">
    <citation type="submission" date="2018-11" db="EMBL/GenBank/DDBJ databases">
        <title>Cryobacterium sp. nov., isolated from rhizosphere soil of lettuce.</title>
        <authorList>
            <person name="Wang Y."/>
        </authorList>
    </citation>
    <scope>NUCLEOTIDE SEQUENCE [LARGE SCALE GENOMIC DNA]</scope>
    <source>
        <strain evidence="2 3">NEAU-85</strain>
    </source>
</reference>
<keyword evidence="2" id="KW-0418">Kinase</keyword>
<dbReference type="GO" id="GO:0006797">
    <property type="term" value="P:polyphosphate metabolic process"/>
    <property type="evidence" value="ECO:0007669"/>
    <property type="project" value="InterPro"/>
</dbReference>
<dbReference type="PANTHER" id="PTHR34383">
    <property type="entry name" value="POLYPHOSPHATE:AMP PHOSPHOTRANSFERASE-RELATED"/>
    <property type="match status" value="1"/>
</dbReference>
<dbReference type="Proteomes" id="UP000279859">
    <property type="component" value="Unassembled WGS sequence"/>
</dbReference>
<dbReference type="EMBL" id="RDSR01000014">
    <property type="protein sequence ID" value="RNE62106.1"/>
    <property type="molecule type" value="Genomic_DNA"/>
</dbReference>
<dbReference type="InterPro" id="IPR022488">
    <property type="entry name" value="PPK2-related"/>
</dbReference>
<dbReference type="PANTHER" id="PTHR34383:SF3">
    <property type="entry name" value="POLYPHOSPHATE:AMP PHOSPHOTRANSFERASE"/>
    <property type="match status" value="1"/>
</dbReference>
<dbReference type="SUPFAM" id="SSF52540">
    <property type="entry name" value="P-loop containing nucleoside triphosphate hydrolases"/>
    <property type="match status" value="1"/>
</dbReference>
<dbReference type="InterPro" id="IPR027417">
    <property type="entry name" value="P-loop_NTPase"/>
</dbReference>
<dbReference type="GO" id="GO:0016776">
    <property type="term" value="F:phosphotransferase activity, phosphate group as acceptor"/>
    <property type="evidence" value="ECO:0007669"/>
    <property type="project" value="InterPro"/>
</dbReference>
<sequence>MAGNGGHNVGKHDAKWKAKEARQALRVGEGFDLSAVDPASTPGFGGKKEDGERALARDAQHLSDLQEMFFAGSRHGDTRTVLLVLQGMDTSGKGGVVRHVVGAIDPQGVELTAFKAPTKAELSHGFLWRVRGRLPGAGMIGVFDRSHYEDVLIGRVQQLAPADEIEHRYDLINDFERDVAGDDTTIIKVMLHISKEEQRERLRKRLDRPDKYWKFDPGDIDQRMRWDDYLEAYQAALTRTSTEHAPWFVVPADHKWYARLAVQHLLLHALSGMDLAWPPADFDIETQKQRLADS</sequence>
<dbReference type="Gene3D" id="3.40.50.300">
    <property type="entry name" value="P-loop containing nucleotide triphosphate hydrolases"/>
    <property type="match status" value="1"/>
</dbReference>
<dbReference type="GO" id="GO:0016301">
    <property type="term" value="F:kinase activity"/>
    <property type="evidence" value="ECO:0007669"/>
    <property type="project" value="UniProtKB-KW"/>
</dbReference>
<dbReference type="AlphaFoldDB" id="A0A3M8L9I9"/>
<organism evidence="2 3">
    <name type="scientific">Cryobacterium tepidiphilum</name>
    <dbReference type="NCBI Taxonomy" id="2486026"/>
    <lineage>
        <taxon>Bacteria</taxon>
        <taxon>Bacillati</taxon>
        <taxon>Actinomycetota</taxon>
        <taxon>Actinomycetes</taxon>
        <taxon>Micrococcales</taxon>
        <taxon>Microbacteriaceae</taxon>
        <taxon>Cryobacterium</taxon>
    </lineage>
</organism>
<dbReference type="RefSeq" id="WP_123046026.1">
    <property type="nucleotide sequence ID" value="NZ_RDSR01000014.1"/>
</dbReference>
<feature type="domain" description="Polyphosphate kinase-2-related" evidence="1">
    <location>
        <begin position="47"/>
        <end position="273"/>
    </location>
</feature>
<keyword evidence="3" id="KW-1185">Reference proteome</keyword>
<proteinExistence type="predicted"/>
<evidence type="ECO:0000313" key="3">
    <source>
        <dbReference type="Proteomes" id="UP000279859"/>
    </source>
</evidence>